<accession>A0A081C7Z8</accession>
<keyword evidence="2" id="KW-0408">Iron</keyword>
<gene>
    <name evidence="5" type="ORF">U27_00601</name>
</gene>
<dbReference type="Proteomes" id="UP000030661">
    <property type="component" value="Unassembled WGS sequence"/>
</dbReference>
<dbReference type="eggNOG" id="COG0437">
    <property type="taxonomic scope" value="Bacteria"/>
</dbReference>
<dbReference type="GO" id="GO:0051536">
    <property type="term" value="F:iron-sulfur cluster binding"/>
    <property type="evidence" value="ECO:0007669"/>
    <property type="project" value="UniProtKB-KW"/>
</dbReference>
<dbReference type="SUPFAM" id="SSF54862">
    <property type="entry name" value="4Fe-4S ferredoxins"/>
    <property type="match status" value="1"/>
</dbReference>
<dbReference type="PROSITE" id="PS00198">
    <property type="entry name" value="4FE4S_FER_1"/>
    <property type="match status" value="1"/>
</dbReference>
<evidence type="ECO:0000256" key="2">
    <source>
        <dbReference type="ARBA" id="ARBA00023004"/>
    </source>
</evidence>
<dbReference type="InterPro" id="IPR017896">
    <property type="entry name" value="4Fe4S_Fe-S-bd"/>
</dbReference>
<dbReference type="GO" id="GO:0046872">
    <property type="term" value="F:metal ion binding"/>
    <property type="evidence" value="ECO:0007669"/>
    <property type="project" value="UniProtKB-KW"/>
</dbReference>
<dbReference type="Pfam" id="PF12838">
    <property type="entry name" value="Fer4_7"/>
    <property type="match status" value="1"/>
</dbReference>
<feature type="domain" description="4Fe-4S ferredoxin-type" evidence="4">
    <location>
        <begin position="65"/>
        <end position="94"/>
    </location>
</feature>
<keyword evidence="6" id="KW-1185">Reference proteome</keyword>
<dbReference type="Gene3D" id="3.30.70.20">
    <property type="match status" value="1"/>
</dbReference>
<evidence type="ECO:0000256" key="3">
    <source>
        <dbReference type="ARBA" id="ARBA00023014"/>
    </source>
</evidence>
<dbReference type="AlphaFoldDB" id="A0A081C7Z8"/>
<dbReference type="EMBL" id="DF820474">
    <property type="protein sequence ID" value="GAK60703.1"/>
    <property type="molecule type" value="Genomic_DNA"/>
</dbReference>
<evidence type="ECO:0000313" key="5">
    <source>
        <dbReference type="EMBL" id="GAK60703.1"/>
    </source>
</evidence>
<keyword evidence="3" id="KW-0411">Iron-sulfur</keyword>
<evidence type="ECO:0000313" key="6">
    <source>
        <dbReference type="Proteomes" id="UP000030661"/>
    </source>
</evidence>
<keyword evidence="1" id="KW-0479">Metal-binding</keyword>
<dbReference type="HOGENOM" id="CLU_1582974_0_0_0"/>
<proteinExistence type="predicted"/>
<dbReference type="PROSITE" id="PS51379">
    <property type="entry name" value="4FE4S_FER_2"/>
    <property type="match status" value="1"/>
</dbReference>
<reference evidence="5 6" key="1">
    <citation type="journal article" date="2015" name="PeerJ">
        <title>First genomic representation of candidate bacterial phylum KSB3 points to enhanced environmental sensing as a trigger of wastewater bulking.</title>
        <authorList>
            <person name="Sekiguchi Y."/>
            <person name="Ohashi A."/>
            <person name="Parks D.H."/>
            <person name="Yamauchi T."/>
            <person name="Tyson G.W."/>
            <person name="Hugenholtz P."/>
        </authorList>
    </citation>
    <scope>NUCLEOTIDE SEQUENCE [LARGE SCALE GENOMIC DNA]</scope>
</reference>
<organism evidence="5 6">
    <name type="scientific">Vecturithrix granuli</name>
    <dbReference type="NCBI Taxonomy" id="1499967"/>
    <lineage>
        <taxon>Bacteria</taxon>
        <taxon>Candidatus Moduliflexota</taxon>
        <taxon>Candidatus Vecturitrichia</taxon>
        <taxon>Candidatus Vecturitrichales</taxon>
        <taxon>Candidatus Vecturitrichaceae</taxon>
        <taxon>Candidatus Vecturithrix</taxon>
    </lineage>
</organism>
<evidence type="ECO:0000256" key="1">
    <source>
        <dbReference type="ARBA" id="ARBA00022723"/>
    </source>
</evidence>
<dbReference type="STRING" id="1499967.U27_00601"/>
<name>A0A081C7Z8_VECG1</name>
<protein>
    <recommendedName>
        <fullName evidence="4">4Fe-4S ferredoxin-type domain-containing protein</fullName>
    </recommendedName>
</protein>
<dbReference type="InterPro" id="IPR017900">
    <property type="entry name" value="4Fe4S_Fe_S_CS"/>
</dbReference>
<evidence type="ECO:0000259" key="4">
    <source>
        <dbReference type="PROSITE" id="PS51379"/>
    </source>
</evidence>
<sequence length="174" mass="19266">MKHETLKTTGAPSLEELRATPAFPTREDFLRGPIAVIECVEEIPCNPCETACPKGAIKVGQPITNLPIMDFRLCTGCGRCIAACPGLAIYIKDYTYSEDEALITFPFEYLPLPQKNENVTLVNRMGEAICQGKVKTVINAKINDCTTLISVIFPKVYFDDVVSIQRLPVEEICH</sequence>